<evidence type="ECO:0000256" key="8">
    <source>
        <dbReference type="ARBA" id="ARBA00022989"/>
    </source>
</evidence>
<comment type="function">
    <text evidence="1">Required for nicotinamide riboside transport across the inner membrane.</text>
</comment>
<dbReference type="KEGG" id="mmab:HQ865_22960"/>
<keyword evidence="6" id="KW-1003">Cell membrane</keyword>
<dbReference type="GO" id="GO:0005886">
    <property type="term" value="C:plasma membrane"/>
    <property type="evidence" value="ECO:0007669"/>
    <property type="project" value="UniProtKB-SubCell"/>
</dbReference>
<dbReference type="NCBIfam" id="TIGR01528">
    <property type="entry name" value="NMN_trans_PnuC"/>
    <property type="match status" value="1"/>
</dbReference>
<sequence>MQHLIQSLSTWWHELSWLEVIAVITGLICVYLAAINNIWNWPVAIISTVITVYVMAGKALYADMLQYTYLTIINIYGWYVWSKRKSGDDKRPVVLISRQQILVTLLCVVLITPALGYTLITFAAKLHYQPPAFPYLDSFCTVVSLAAQVLMARKVLENWLIWVFVDIIYVVIYSIKDLQAYAFMFGVYIAIAVIGYFDWRKVWRGQSV</sequence>
<organism evidence="11 12">
    <name type="scientific">Mucilaginibacter mali</name>
    <dbReference type="NCBI Taxonomy" id="2740462"/>
    <lineage>
        <taxon>Bacteria</taxon>
        <taxon>Pseudomonadati</taxon>
        <taxon>Bacteroidota</taxon>
        <taxon>Sphingobacteriia</taxon>
        <taxon>Sphingobacteriales</taxon>
        <taxon>Sphingobacteriaceae</taxon>
        <taxon>Mucilaginibacter</taxon>
    </lineage>
</organism>
<evidence type="ECO:0000256" key="1">
    <source>
        <dbReference type="ARBA" id="ARBA00002672"/>
    </source>
</evidence>
<evidence type="ECO:0000256" key="6">
    <source>
        <dbReference type="ARBA" id="ARBA00022475"/>
    </source>
</evidence>
<evidence type="ECO:0000256" key="4">
    <source>
        <dbReference type="ARBA" id="ARBA00017522"/>
    </source>
</evidence>
<protein>
    <recommendedName>
        <fullName evidence="4">Nicotinamide riboside transporter PnuC</fullName>
    </recommendedName>
</protein>
<gene>
    <name evidence="11" type="ORF">HQ865_22960</name>
</gene>
<dbReference type="InterPro" id="IPR006419">
    <property type="entry name" value="NMN_transpt_PnuC"/>
</dbReference>
<feature type="transmembrane region" description="Helical" evidence="10">
    <location>
        <begin position="15"/>
        <end position="34"/>
    </location>
</feature>
<dbReference type="PANTHER" id="PTHR36122">
    <property type="entry name" value="NICOTINAMIDE RIBOSIDE TRANSPORTER PNUC"/>
    <property type="match status" value="1"/>
</dbReference>
<feature type="transmembrane region" description="Helical" evidence="10">
    <location>
        <begin position="132"/>
        <end position="152"/>
    </location>
</feature>
<proteinExistence type="inferred from homology"/>
<comment type="similarity">
    <text evidence="3">Belongs to the nicotinamide ribonucleoside (NR) uptake permease (TC 4.B.1) family.</text>
</comment>
<accession>A0A7D4UF90</accession>
<dbReference type="RefSeq" id="WP_173417148.1">
    <property type="nucleotide sequence ID" value="NZ_CP054139.1"/>
</dbReference>
<evidence type="ECO:0000256" key="10">
    <source>
        <dbReference type="SAM" id="Phobius"/>
    </source>
</evidence>
<dbReference type="AlphaFoldDB" id="A0A7D4UF90"/>
<reference evidence="11 12" key="1">
    <citation type="submission" date="2020-05" db="EMBL/GenBank/DDBJ databases">
        <title>Mucilaginibacter mali sp. nov.</title>
        <authorList>
            <person name="Kim H.S."/>
            <person name="Lee K.C."/>
            <person name="Suh M.K."/>
            <person name="Kim J.-S."/>
            <person name="Han K.-I."/>
            <person name="Eom M.K."/>
            <person name="Shin Y.K."/>
            <person name="Lee J.-S."/>
        </authorList>
    </citation>
    <scope>NUCLEOTIDE SEQUENCE [LARGE SCALE GENOMIC DNA]</scope>
    <source>
        <strain evidence="11 12">G2-14</strain>
    </source>
</reference>
<evidence type="ECO:0000313" key="12">
    <source>
        <dbReference type="Proteomes" id="UP000505355"/>
    </source>
</evidence>
<evidence type="ECO:0000256" key="2">
    <source>
        <dbReference type="ARBA" id="ARBA00004651"/>
    </source>
</evidence>
<dbReference type="Proteomes" id="UP000505355">
    <property type="component" value="Chromosome"/>
</dbReference>
<evidence type="ECO:0000256" key="9">
    <source>
        <dbReference type="ARBA" id="ARBA00023136"/>
    </source>
</evidence>
<keyword evidence="5" id="KW-0813">Transport</keyword>
<dbReference type="Pfam" id="PF04973">
    <property type="entry name" value="NMN_transporter"/>
    <property type="match status" value="1"/>
</dbReference>
<feature type="transmembrane region" description="Helical" evidence="10">
    <location>
        <begin position="101"/>
        <end position="120"/>
    </location>
</feature>
<keyword evidence="8 10" id="KW-1133">Transmembrane helix</keyword>
<feature type="transmembrane region" description="Helical" evidence="10">
    <location>
        <begin position="181"/>
        <end position="199"/>
    </location>
</feature>
<dbReference type="PANTHER" id="PTHR36122:SF2">
    <property type="entry name" value="NICOTINAMIDE RIBOSIDE TRANSPORTER PNUC"/>
    <property type="match status" value="1"/>
</dbReference>
<dbReference type="EMBL" id="CP054139">
    <property type="protein sequence ID" value="QKJ32499.1"/>
    <property type="molecule type" value="Genomic_DNA"/>
</dbReference>
<feature type="transmembrane region" description="Helical" evidence="10">
    <location>
        <begin position="159"/>
        <end position="175"/>
    </location>
</feature>
<evidence type="ECO:0000256" key="5">
    <source>
        <dbReference type="ARBA" id="ARBA00022448"/>
    </source>
</evidence>
<feature type="transmembrane region" description="Helical" evidence="10">
    <location>
        <begin position="41"/>
        <end position="58"/>
    </location>
</feature>
<feature type="transmembrane region" description="Helical" evidence="10">
    <location>
        <begin position="64"/>
        <end position="81"/>
    </location>
</feature>
<keyword evidence="9 10" id="KW-0472">Membrane</keyword>
<keyword evidence="7 10" id="KW-0812">Transmembrane</keyword>
<comment type="subcellular location">
    <subcellularLocation>
        <location evidence="2">Cell membrane</location>
        <topology evidence="2">Multi-pass membrane protein</topology>
    </subcellularLocation>
</comment>
<dbReference type="GO" id="GO:0034257">
    <property type="term" value="F:nicotinamide riboside transmembrane transporter activity"/>
    <property type="evidence" value="ECO:0007669"/>
    <property type="project" value="InterPro"/>
</dbReference>
<name>A0A7D4UF90_9SPHI</name>
<evidence type="ECO:0000313" key="11">
    <source>
        <dbReference type="EMBL" id="QKJ32499.1"/>
    </source>
</evidence>
<keyword evidence="12" id="KW-1185">Reference proteome</keyword>
<evidence type="ECO:0000256" key="7">
    <source>
        <dbReference type="ARBA" id="ARBA00022692"/>
    </source>
</evidence>
<evidence type="ECO:0000256" key="3">
    <source>
        <dbReference type="ARBA" id="ARBA00006669"/>
    </source>
</evidence>